<organism evidence="14 15">
    <name type="scientific">Rhynchospora breviuscula</name>
    <dbReference type="NCBI Taxonomy" id="2022672"/>
    <lineage>
        <taxon>Eukaryota</taxon>
        <taxon>Viridiplantae</taxon>
        <taxon>Streptophyta</taxon>
        <taxon>Embryophyta</taxon>
        <taxon>Tracheophyta</taxon>
        <taxon>Spermatophyta</taxon>
        <taxon>Magnoliopsida</taxon>
        <taxon>Liliopsida</taxon>
        <taxon>Poales</taxon>
        <taxon>Cyperaceae</taxon>
        <taxon>Cyperoideae</taxon>
        <taxon>Rhynchosporeae</taxon>
        <taxon>Rhynchospora</taxon>
    </lineage>
</organism>
<evidence type="ECO:0000256" key="7">
    <source>
        <dbReference type="ARBA" id="ARBA00022946"/>
    </source>
</evidence>
<protein>
    <recommendedName>
        <fullName evidence="13">CRM domain-containing protein</fullName>
    </recommendedName>
</protein>
<keyword evidence="11" id="KW-0175">Coiled coil</keyword>
<proteinExistence type="predicted"/>
<dbReference type="PANTHER" id="PTHR31846">
    <property type="entry name" value="CRS1 / YHBY (CRM) DOMAIN-CONTAINING PROTEIN"/>
    <property type="match status" value="1"/>
</dbReference>
<evidence type="ECO:0000256" key="5">
    <source>
        <dbReference type="ARBA" id="ARBA00022737"/>
    </source>
</evidence>
<dbReference type="Proteomes" id="UP001151287">
    <property type="component" value="Unassembled WGS sequence"/>
</dbReference>
<feature type="coiled-coil region" evidence="11">
    <location>
        <begin position="873"/>
        <end position="900"/>
    </location>
</feature>
<feature type="region of interest" description="Disordered" evidence="12">
    <location>
        <begin position="96"/>
        <end position="121"/>
    </location>
</feature>
<keyword evidence="4" id="KW-0507">mRNA processing</keyword>
<dbReference type="SUPFAM" id="SSF75471">
    <property type="entry name" value="YhbY-like"/>
    <property type="match status" value="3"/>
</dbReference>
<dbReference type="GO" id="GO:0003729">
    <property type="term" value="F:mRNA binding"/>
    <property type="evidence" value="ECO:0007669"/>
    <property type="project" value="InterPro"/>
</dbReference>
<dbReference type="AlphaFoldDB" id="A0A9Q0CEB4"/>
<accession>A0A9Q0CEB4</accession>
<keyword evidence="8" id="KW-0508">mRNA splicing</keyword>
<dbReference type="GO" id="GO:0006397">
    <property type="term" value="P:mRNA processing"/>
    <property type="evidence" value="ECO:0007669"/>
    <property type="project" value="UniProtKB-KW"/>
</dbReference>
<feature type="domain" description="CRM" evidence="13">
    <location>
        <begin position="350"/>
        <end position="446"/>
    </location>
</feature>
<dbReference type="GO" id="GO:1990904">
    <property type="term" value="C:ribonucleoprotein complex"/>
    <property type="evidence" value="ECO:0007669"/>
    <property type="project" value="UniProtKB-KW"/>
</dbReference>
<keyword evidence="6 10" id="KW-0694">RNA-binding</keyword>
<keyword evidence="15" id="KW-1185">Reference proteome</keyword>
<evidence type="ECO:0000256" key="10">
    <source>
        <dbReference type="PROSITE-ProRule" id="PRU00626"/>
    </source>
</evidence>
<sequence length="950" mass="107534">MALPRLQFQGQVQSNHPFRTFPVFPISFSSNSNFNLNSCRGWSLLWCKTREVPISLVVAVPLGLSSSLQLTARSACPPYQSLHESLESDAIPKIQDNFNHNGSYNNKEKEKKKKRKPRPSFNDLTMQRWSIHLSSPRDFLPWQTRDFSPPPPTYLHDLNKKGTRTFKFPNLGDKLEPQNEVAFGEDTSDVAVASSFASQNQTTSHKEIQADSETPIEVKFGEDTSYVAVASPFLSQNQATSHKEMEVDSHPSQTFRSNRSTHQIQTALFDKTLSDMPTALKGSNLFRDSGSASVMPLAKSIPIPSDDSSNNPTVSCVVLPWERERKKDSDADQNQNEFSRKKSNTELAERTIPELELQRLRDAALRMKERIKVGPGGVTEAIVQAIHDKWKEQEVVKLRFEGSPSLNMMRTHQVLEGKTGGIVIWRSGRSVVLYRGMGYEFSCVKSYATSKSVTSDQNQIGNEVVLPEKNPLFDHRNLSCESISATDADIESLLDELGPRYKDWSGRDPIPVDADLLPGRIPGYKPPYRMLPHKRRRSLRDTEMTALRQLARSMPPHFALGRNREHQGLAAAIVKLWEKSAIAKIAIKRALPNTSNERMAEEIKKLTGGTLLSRNKEYIVLYRGNDFLSPSVRAALVDKQHQVVTRQDDEELSRQKALDSLSSDSLSVKGHSVAGTLTETTEATSKWGNSHHLISEEEREEMRRDLAVSKHASLVRCLERKLYLAKMKFAKADRALAKVQEALVPTELPSDLETVTDEERAKFRLIGLQMKAFLSLGRREVFDGTVQNIHLNWKHKELVKVIVKRKSFAQVKHIAISLEAESGGVLISLDKTTKGYAIILYRGKNYRRPHILRPKNLLTRKQALARSIELQRREALKHYMLELQEKIQTMKSQLEQMRAGGEQVNDTLFSDNEDDIDEEGEEAYLKTYASGDEDCEDYDNDRHHLIEGTL</sequence>
<reference evidence="14" key="1">
    <citation type="journal article" date="2022" name="Cell">
        <title>Repeat-based holocentromeres influence genome architecture and karyotype evolution.</title>
        <authorList>
            <person name="Hofstatter P.G."/>
            <person name="Thangavel G."/>
            <person name="Lux T."/>
            <person name="Neumann P."/>
            <person name="Vondrak T."/>
            <person name="Novak P."/>
            <person name="Zhang M."/>
            <person name="Costa L."/>
            <person name="Castellani M."/>
            <person name="Scott A."/>
            <person name="Toegelov H."/>
            <person name="Fuchs J."/>
            <person name="Mata-Sucre Y."/>
            <person name="Dias Y."/>
            <person name="Vanzela A.L.L."/>
            <person name="Huettel B."/>
            <person name="Almeida C.C.S."/>
            <person name="Simkova H."/>
            <person name="Souza G."/>
            <person name="Pedrosa-Harand A."/>
            <person name="Macas J."/>
            <person name="Mayer K.F.X."/>
            <person name="Houben A."/>
            <person name="Marques A."/>
        </authorList>
    </citation>
    <scope>NUCLEOTIDE SEQUENCE</scope>
    <source>
        <strain evidence="14">RhyBre1mFocal</strain>
    </source>
</reference>
<evidence type="ECO:0000259" key="13">
    <source>
        <dbReference type="PROSITE" id="PS51295"/>
    </source>
</evidence>
<comment type="subcellular location">
    <subcellularLocation>
        <location evidence="1">Plastid</location>
        <location evidence="1">Chloroplast</location>
    </subcellularLocation>
</comment>
<dbReference type="SMART" id="SM01103">
    <property type="entry name" value="CRS1_YhbY"/>
    <property type="match status" value="3"/>
</dbReference>
<feature type="domain" description="CRM" evidence="13">
    <location>
        <begin position="537"/>
        <end position="634"/>
    </location>
</feature>
<gene>
    <name evidence="14" type="ORF">LUZ63_008865</name>
</gene>
<name>A0A9Q0CEB4_9POAL</name>
<evidence type="ECO:0000313" key="14">
    <source>
        <dbReference type="EMBL" id="KAJ1692167.1"/>
    </source>
</evidence>
<dbReference type="InterPro" id="IPR045278">
    <property type="entry name" value="CRS1/CFM2/CFM3"/>
</dbReference>
<feature type="domain" description="CRM" evidence="13">
    <location>
        <begin position="753"/>
        <end position="853"/>
    </location>
</feature>
<dbReference type="FunFam" id="3.30.110.60:FF:000002">
    <property type="entry name" value="CRS2-associated factor 1, chloroplastic"/>
    <property type="match status" value="2"/>
</dbReference>
<keyword evidence="9" id="KW-0687">Ribonucleoprotein</keyword>
<dbReference type="OrthoDB" id="551352at2759"/>
<evidence type="ECO:0000256" key="12">
    <source>
        <dbReference type="SAM" id="MobiDB-lite"/>
    </source>
</evidence>
<dbReference type="PANTHER" id="PTHR31846:SF7">
    <property type="entry name" value="CRS1 _ YHBY (CRM) DOMAIN-CONTAINING PROTEIN"/>
    <property type="match status" value="1"/>
</dbReference>
<keyword evidence="3" id="KW-0934">Plastid</keyword>
<feature type="region of interest" description="Disordered" evidence="12">
    <location>
        <begin position="325"/>
        <end position="346"/>
    </location>
</feature>
<dbReference type="InterPro" id="IPR001890">
    <property type="entry name" value="RNA-binding_CRM"/>
</dbReference>
<keyword evidence="5" id="KW-0677">Repeat</keyword>
<dbReference type="PROSITE" id="PS51295">
    <property type="entry name" value="CRM"/>
    <property type="match status" value="3"/>
</dbReference>
<evidence type="ECO:0000256" key="11">
    <source>
        <dbReference type="SAM" id="Coils"/>
    </source>
</evidence>
<evidence type="ECO:0000256" key="9">
    <source>
        <dbReference type="ARBA" id="ARBA00023274"/>
    </source>
</evidence>
<evidence type="ECO:0000256" key="8">
    <source>
        <dbReference type="ARBA" id="ARBA00023187"/>
    </source>
</evidence>
<dbReference type="EMBL" id="JAMQYH010000003">
    <property type="protein sequence ID" value="KAJ1692167.1"/>
    <property type="molecule type" value="Genomic_DNA"/>
</dbReference>
<dbReference type="GO" id="GO:0000373">
    <property type="term" value="P:Group II intron splicing"/>
    <property type="evidence" value="ECO:0007669"/>
    <property type="project" value="UniProtKB-ARBA"/>
</dbReference>
<dbReference type="GO" id="GO:0009507">
    <property type="term" value="C:chloroplast"/>
    <property type="evidence" value="ECO:0007669"/>
    <property type="project" value="UniProtKB-SubCell"/>
</dbReference>
<keyword evidence="2" id="KW-0150">Chloroplast</keyword>
<comment type="caution">
    <text evidence="14">The sequence shown here is derived from an EMBL/GenBank/DDBJ whole genome shotgun (WGS) entry which is preliminary data.</text>
</comment>
<dbReference type="Pfam" id="PF01985">
    <property type="entry name" value="CRS1_YhbY"/>
    <property type="match status" value="3"/>
</dbReference>
<dbReference type="InterPro" id="IPR035920">
    <property type="entry name" value="YhbY-like_sf"/>
</dbReference>
<keyword evidence="7" id="KW-0809">Transit peptide</keyword>
<evidence type="ECO:0000256" key="3">
    <source>
        <dbReference type="ARBA" id="ARBA00022640"/>
    </source>
</evidence>
<evidence type="ECO:0000313" key="15">
    <source>
        <dbReference type="Proteomes" id="UP001151287"/>
    </source>
</evidence>
<evidence type="ECO:0000256" key="6">
    <source>
        <dbReference type="ARBA" id="ARBA00022884"/>
    </source>
</evidence>
<evidence type="ECO:0000256" key="2">
    <source>
        <dbReference type="ARBA" id="ARBA00022528"/>
    </source>
</evidence>
<evidence type="ECO:0000256" key="4">
    <source>
        <dbReference type="ARBA" id="ARBA00022664"/>
    </source>
</evidence>
<dbReference type="Gene3D" id="3.30.110.60">
    <property type="entry name" value="YhbY-like"/>
    <property type="match status" value="3"/>
</dbReference>
<evidence type="ECO:0000256" key="1">
    <source>
        <dbReference type="ARBA" id="ARBA00004229"/>
    </source>
</evidence>
<feature type="compositionally biased region" description="Polar residues" evidence="12">
    <location>
        <begin position="96"/>
        <end position="105"/>
    </location>
</feature>